<feature type="domain" description="Riboflavin kinase" evidence="16">
    <location>
        <begin position="201"/>
        <end position="324"/>
    </location>
</feature>
<dbReference type="Pfam" id="PF01687">
    <property type="entry name" value="Flavokinase"/>
    <property type="match status" value="1"/>
</dbReference>
<dbReference type="SUPFAM" id="SSF52374">
    <property type="entry name" value="Nucleotidylyl transferase"/>
    <property type="match status" value="1"/>
</dbReference>
<dbReference type="NCBIfam" id="TIGR00125">
    <property type="entry name" value="cyt_tran_rel"/>
    <property type="match status" value="1"/>
</dbReference>
<dbReference type="EC" id="2.7.1.26" evidence="15"/>
<dbReference type="FunFam" id="3.40.50.620:FF:000021">
    <property type="entry name" value="Riboflavin biosynthesis protein"/>
    <property type="match status" value="1"/>
</dbReference>
<keyword evidence="7 15" id="KW-0548">Nucleotidyltransferase</keyword>
<evidence type="ECO:0000256" key="5">
    <source>
        <dbReference type="ARBA" id="ARBA00022643"/>
    </source>
</evidence>
<dbReference type="NCBIfam" id="NF004159">
    <property type="entry name" value="PRK05627.1-2"/>
    <property type="match status" value="1"/>
</dbReference>
<dbReference type="PANTHER" id="PTHR22749">
    <property type="entry name" value="RIBOFLAVIN KINASE/FMN ADENYLYLTRANSFERASE"/>
    <property type="match status" value="1"/>
</dbReference>
<reference evidence="17 18" key="1">
    <citation type="submission" date="2018-04" db="EMBL/GenBank/DDBJ databases">
        <title>Genomic Encyclopedia of Type Strains, Phase IV (KMG-IV): sequencing the most valuable type-strain genomes for metagenomic binning, comparative biology and taxonomic classification.</title>
        <authorList>
            <person name="Goeker M."/>
        </authorList>
    </citation>
    <scope>NUCLEOTIDE SEQUENCE [LARGE SCALE GENOMIC DNA]</scope>
    <source>
        <strain evidence="17 18">DSM 28688</strain>
    </source>
</reference>
<dbReference type="GO" id="GO:0003919">
    <property type="term" value="F:FMN adenylyltransferase activity"/>
    <property type="evidence" value="ECO:0007669"/>
    <property type="project" value="UniProtKB-UniRule"/>
</dbReference>
<dbReference type="InterPro" id="IPR015865">
    <property type="entry name" value="Riboflavin_kinase_bac/euk"/>
</dbReference>
<dbReference type="Pfam" id="PF06574">
    <property type="entry name" value="FAD_syn"/>
    <property type="match status" value="1"/>
</dbReference>
<keyword evidence="11 15" id="KW-0067">ATP-binding</keyword>
<comment type="pathway">
    <text evidence="2 15">Cofactor biosynthesis; FAD biosynthesis; FAD from FMN: step 1/1.</text>
</comment>
<dbReference type="SUPFAM" id="SSF82114">
    <property type="entry name" value="Riboflavin kinase-like"/>
    <property type="match status" value="1"/>
</dbReference>
<dbReference type="InterPro" id="IPR015864">
    <property type="entry name" value="FAD_synthase"/>
</dbReference>
<dbReference type="GO" id="GO:0008531">
    <property type="term" value="F:riboflavin kinase activity"/>
    <property type="evidence" value="ECO:0007669"/>
    <property type="project" value="UniProtKB-UniRule"/>
</dbReference>
<evidence type="ECO:0000259" key="16">
    <source>
        <dbReference type="SMART" id="SM00904"/>
    </source>
</evidence>
<evidence type="ECO:0000256" key="8">
    <source>
        <dbReference type="ARBA" id="ARBA00022741"/>
    </source>
</evidence>
<keyword evidence="5 15" id="KW-0288">FMN</keyword>
<dbReference type="SMART" id="SM00904">
    <property type="entry name" value="Flavokinase"/>
    <property type="match status" value="1"/>
</dbReference>
<dbReference type="PANTHER" id="PTHR22749:SF6">
    <property type="entry name" value="RIBOFLAVIN KINASE"/>
    <property type="match status" value="1"/>
</dbReference>
<evidence type="ECO:0000256" key="14">
    <source>
        <dbReference type="ARBA" id="ARBA00049494"/>
    </source>
</evidence>
<dbReference type="EMBL" id="QEKQ01000009">
    <property type="protein sequence ID" value="PVY70412.1"/>
    <property type="molecule type" value="Genomic_DNA"/>
</dbReference>
<keyword evidence="8 15" id="KW-0547">Nucleotide-binding</keyword>
<dbReference type="UniPathway" id="UPA00276">
    <property type="reaction ID" value="UER00406"/>
</dbReference>
<keyword evidence="9 15" id="KW-0418">Kinase</keyword>
<dbReference type="GO" id="GO:0005524">
    <property type="term" value="F:ATP binding"/>
    <property type="evidence" value="ECO:0007669"/>
    <property type="project" value="UniProtKB-UniRule"/>
</dbReference>
<evidence type="ECO:0000256" key="4">
    <source>
        <dbReference type="ARBA" id="ARBA00022630"/>
    </source>
</evidence>
<evidence type="ECO:0000256" key="6">
    <source>
        <dbReference type="ARBA" id="ARBA00022679"/>
    </source>
</evidence>
<dbReference type="InterPro" id="IPR023468">
    <property type="entry name" value="Riboflavin_kinase"/>
</dbReference>
<dbReference type="CDD" id="cd02064">
    <property type="entry name" value="FAD_synthetase_N"/>
    <property type="match status" value="1"/>
</dbReference>
<dbReference type="Gene3D" id="2.40.30.30">
    <property type="entry name" value="Riboflavin kinase-like"/>
    <property type="match status" value="1"/>
</dbReference>
<dbReference type="InterPro" id="IPR002606">
    <property type="entry name" value="Riboflavin_kinase_bac"/>
</dbReference>
<dbReference type="UniPathway" id="UPA00277">
    <property type="reaction ID" value="UER00407"/>
</dbReference>
<proteinExistence type="inferred from homology"/>
<comment type="caution">
    <text evidence="17">The sequence shown here is derived from an EMBL/GenBank/DDBJ whole genome shotgun (WGS) entry which is preliminary data.</text>
</comment>
<dbReference type="EC" id="2.7.7.2" evidence="15"/>
<dbReference type="GO" id="GO:0009398">
    <property type="term" value="P:FMN biosynthetic process"/>
    <property type="evidence" value="ECO:0007669"/>
    <property type="project" value="UniProtKB-UniRule"/>
</dbReference>
<evidence type="ECO:0000256" key="7">
    <source>
        <dbReference type="ARBA" id="ARBA00022695"/>
    </source>
</evidence>
<gene>
    <name evidence="17" type="ORF">C8D92_109165</name>
</gene>
<evidence type="ECO:0000256" key="10">
    <source>
        <dbReference type="ARBA" id="ARBA00022827"/>
    </source>
</evidence>
<dbReference type="PIRSF" id="PIRSF004491">
    <property type="entry name" value="FAD_Synth"/>
    <property type="match status" value="1"/>
</dbReference>
<comment type="catalytic activity">
    <reaction evidence="13 15">
        <text>riboflavin + ATP = FMN + ADP + H(+)</text>
        <dbReference type="Rhea" id="RHEA:14357"/>
        <dbReference type="ChEBI" id="CHEBI:15378"/>
        <dbReference type="ChEBI" id="CHEBI:30616"/>
        <dbReference type="ChEBI" id="CHEBI:57986"/>
        <dbReference type="ChEBI" id="CHEBI:58210"/>
        <dbReference type="ChEBI" id="CHEBI:456216"/>
        <dbReference type="EC" id="2.7.1.26"/>
    </reaction>
</comment>
<keyword evidence="4 15" id="KW-0285">Flavoprotein</keyword>
<evidence type="ECO:0000256" key="11">
    <source>
        <dbReference type="ARBA" id="ARBA00022840"/>
    </source>
</evidence>
<evidence type="ECO:0000256" key="12">
    <source>
        <dbReference type="ARBA" id="ARBA00023268"/>
    </source>
</evidence>
<dbReference type="Proteomes" id="UP000245887">
    <property type="component" value="Unassembled WGS sequence"/>
</dbReference>
<dbReference type="NCBIfam" id="NF004160">
    <property type="entry name" value="PRK05627.1-3"/>
    <property type="match status" value="1"/>
</dbReference>
<comment type="similarity">
    <text evidence="15">Belongs to the ribF family.</text>
</comment>
<accession>A0A2U1CU92</accession>
<evidence type="ECO:0000256" key="13">
    <source>
        <dbReference type="ARBA" id="ARBA00047880"/>
    </source>
</evidence>
<keyword evidence="6 15" id="KW-0808">Transferase</keyword>
<dbReference type="NCBIfam" id="TIGR00083">
    <property type="entry name" value="ribF"/>
    <property type="match status" value="1"/>
</dbReference>
<protein>
    <recommendedName>
        <fullName evidence="15">Riboflavin biosynthesis protein</fullName>
    </recommendedName>
    <domain>
        <recommendedName>
            <fullName evidence="15">Riboflavin kinase</fullName>
            <ecNumber evidence="15">2.7.1.26</ecNumber>
        </recommendedName>
        <alternativeName>
            <fullName evidence="15">Flavokinase</fullName>
        </alternativeName>
    </domain>
    <domain>
        <recommendedName>
            <fullName evidence="15">FMN adenylyltransferase</fullName>
            <ecNumber evidence="15">2.7.7.2</ecNumber>
        </recommendedName>
        <alternativeName>
            <fullName evidence="15">FAD pyrophosphorylase</fullName>
        </alternativeName>
        <alternativeName>
            <fullName evidence="15">FAD synthase</fullName>
        </alternativeName>
    </domain>
</protein>
<keyword evidence="12" id="KW-0511">Multifunctional enzyme</keyword>
<dbReference type="NCBIfam" id="NF004163">
    <property type="entry name" value="PRK05627.1-6"/>
    <property type="match status" value="1"/>
</dbReference>
<evidence type="ECO:0000256" key="15">
    <source>
        <dbReference type="PIRNR" id="PIRNR004491"/>
    </source>
</evidence>
<dbReference type="AlphaFoldDB" id="A0A2U1CU92"/>
<keyword evidence="10 15" id="KW-0274">FAD</keyword>
<dbReference type="InterPro" id="IPR014729">
    <property type="entry name" value="Rossmann-like_a/b/a_fold"/>
</dbReference>
<dbReference type="GO" id="GO:0009231">
    <property type="term" value="P:riboflavin biosynthetic process"/>
    <property type="evidence" value="ECO:0007669"/>
    <property type="project" value="InterPro"/>
</dbReference>
<comment type="pathway">
    <text evidence="3 15">Cofactor biosynthesis; FMN biosynthesis; FMN from riboflavin (ATP route): step 1/1.</text>
</comment>
<name>A0A2U1CU92_9GAMM</name>
<comment type="catalytic activity">
    <reaction evidence="14 15">
        <text>FMN + ATP + H(+) = FAD + diphosphate</text>
        <dbReference type="Rhea" id="RHEA:17237"/>
        <dbReference type="ChEBI" id="CHEBI:15378"/>
        <dbReference type="ChEBI" id="CHEBI:30616"/>
        <dbReference type="ChEBI" id="CHEBI:33019"/>
        <dbReference type="ChEBI" id="CHEBI:57692"/>
        <dbReference type="ChEBI" id="CHEBI:58210"/>
        <dbReference type="EC" id="2.7.7.2"/>
    </reaction>
</comment>
<comment type="function">
    <text evidence="1">Catalyzes the phosphorylation of riboflavin to FMN followed by the adenylation of FMN to FAD.</text>
</comment>
<dbReference type="InterPro" id="IPR004821">
    <property type="entry name" value="Cyt_trans-like"/>
</dbReference>
<dbReference type="GO" id="GO:0006747">
    <property type="term" value="P:FAD biosynthetic process"/>
    <property type="evidence" value="ECO:0007669"/>
    <property type="project" value="UniProtKB-UniRule"/>
</dbReference>
<evidence type="ECO:0000313" key="18">
    <source>
        <dbReference type="Proteomes" id="UP000245887"/>
    </source>
</evidence>
<dbReference type="InterPro" id="IPR023465">
    <property type="entry name" value="Riboflavin_kinase_dom_sf"/>
</dbReference>
<organism evidence="17 18">
    <name type="scientific">Tamilnaduibacter salinus</name>
    <dbReference type="NCBI Taxonomy" id="1484056"/>
    <lineage>
        <taxon>Bacteria</taxon>
        <taxon>Pseudomonadati</taxon>
        <taxon>Pseudomonadota</taxon>
        <taxon>Gammaproteobacteria</taxon>
        <taxon>Pseudomonadales</taxon>
        <taxon>Marinobacteraceae</taxon>
        <taxon>Tamilnaduibacter</taxon>
    </lineage>
</organism>
<evidence type="ECO:0000256" key="2">
    <source>
        <dbReference type="ARBA" id="ARBA00004726"/>
    </source>
</evidence>
<evidence type="ECO:0000256" key="1">
    <source>
        <dbReference type="ARBA" id="ARBA00002121"/>
    </source>
</evidence>
<evidence type="ECO:0000256" key="9">
    <source>
        <dbReference type="ARBA" id="ARBA00022777"/>
    </source>
</evidence>
<sequence>MRGLQEDSVSMRLIRGLTNLKALSQRPDSPLAAGCVATIGNFDGVHRGHQTIIRQVRDKASELGLPSVVMVFEPQPREYFQGAEAPPRLMPFRQKAEALAREGVDYILCLRFDGQFRQYSGMGFIEDILIDGLGVRHLVVGDDFRFGCDRAGDFRLLKQVGEKVGYSVENTETVLDGEERVSSTRVRACLAENQLEQAERLLGHRYAIEGRVVYGRQLGRQLDAPTVNLLLPHRPPLRGVYVVGVTLVDGRVRYGAANIGVRPTVDGKRPSLEVHLFDFDETVYGQRLKVEFLHPLRDEVAFDSLDALKAQIGRDFEAARAWLADSV</sequence>
<dbReference type="Gene3D" id="3.40.50.620">
    <property type="entry name" value="HUPs"/>
    <property type="match status" value="1"/>
</dbReference>
<evidence type="ECO:0000256" key="3">
    <source>
        <dbReference type="ARBA" id="ARBA00005201"/>
    </source>
</evidence>
<evidence type="ECO:0000313" key="17">
    <source>
        <dbReference type="EMBL" id="PVY70412.1"/>
    </source>
</evidence>